<gene>
    <name evidence="1" type="ORF">JG687_00005561</name>
</gene>
<evidence type="ECO:0000313" key="2">
    <source>
        <dbReference type="Proteomes" id="UP000688947"/>
    </source>
</evidence>
<dbReference type="AlphaFoldDB" id="A0A8T1UNE7"/>
<reference evidence="1" key="1">
    <citation type="submission" date="2021-01" db="EMBL/GenBank/DDBJ databases">
        <title>Phytophthora aleatoria, a newly-described species from Pinus radiata is distinct from Phytophthora cactorum isolates based on comparative genomics.</title>
        <authorList>
            <person name="Mcdougal R."/>
            <person name="Panda P."/>
            <person name="Williams N."/>
            <person name="Studholme D.J."/>
        </authorList>
    </citation>
    <scope>NUCLEOTIDE SEQUENCE</scope>
    <source>
        <strain evidence="1">NZFS 3830</strain>
    </source>
</reference>
<name>A0A8T1UNE7_9STRA</name>
<sequence>MRAFRLRLKGPPTSVLRFKRLLLSRTGISVIEGSVILQICISVPNVYARQKACQPTKVCYRKWTLHGTTTQ</sequence>
<evidence type="ECO:0000313" key="1">
    <source>
        <dbReference type="EMBL" id="KAG6965171.1"/>
    </source>
</evidence>
<proteinExistence type="predicted"/>
<dbReference type="EMBL" id="JAENGZ010000211">
    <property type="protein sequence ID" value="KAG6965171.1"/>
    <property type="molecule type" value="Genomic_DNA"/>
</dbReference>
<protein>
    <submittedName>
        <fullName evidence="1">Uncharacterized protein</fullName>
    </submittedName>
</protein>
<comment type="caution">
    <text evidence="1">The sequence shown here is derived from an EMBL/GenBank/DDBJ whole genome shotgun (WGS) entry which is preliminary data.</text>
</comment>
<organism evidence="1 2">
    <name type="scientific">Phytophthora cactorum</name>
    <dbReference type="NCBI Taxonomy" id="29920"/>
    <lineage>
        <taxon>Eukaryota</taxon>
        <taxon>Sar</taxon>
        <taxon>Stramenopiles</taxon>
        <taxon>Oomycota</taxon>
        <taxon>Peronosporomycetes</taxon>
        <taxon>Peronosporales</taxon>
        <taxon>Peronosporaceae</taxon>
        <taxon>Phytophthora</taxon>
    </lineage>
</organism>
<accession>A0A8T1UNE7</accession>
<dbReference type="Proteomes" id="UP000688947">
    <property type="component" value="Unassembled WGS sequence"/>
</dbReference>